<gene>
    <name evidence="1" type="ORF">C8P64_0639</name>
</gene>
<evidence type="ECO:0000313" key="1">
    <source>
        <dbReference type="EMBL" id="PTX44657.1"/>
    </source>
</evidence>
<comment type="caution">
    <text evidence="1">The sequence shown here is derived from an EMBL/GenBank/DDBJ whole genome shotgun (WGS) entry which is preliminary data.</text>
</comment>
<evidence type="ECO:0000313" key="2">
    <source>
        <dbReference type="Proteomes" id="UP000244174"/>
    </source>
</evidence>
<dbReference type="AlphaFoldDB" id="A0A2T6ALK2"/>
<dbReference type="Proteomes" id="UP000244174">
    <property type="component" value="Unassembled WGS sequence"/>
</dbReference>
<keyword evidence="2" id="KW-1185">Reference proteome</keyword>
<sequence>MRTLNFLILFISIYSYGQVDYEEIESELWTKLNNKEITTKEWYIAKMKDAGSLNNNFSAWFRNIDSLTKNSNHQIKLYFENDYQIEKKNGNRYARMILENNRNKEIPIDRIDSTIDNLQEYFFITGNWIPGRKNSKSSCGNSYYTQPLAPHNKLIFDLENSELNLGENKIPYKVTIEINGEIVESNIINVNLYDSQLQRLIQTH</sequence>
<dbReference type="OrthoDB" id="963324at2"/>
<accession>A0A2T6ALK2</accession>
<name>A0A2T6ALK2_9FLAO</name>
<proteinExistence type="predicted"/>
<protein>
    <submittedName>
        <fullName evidence="1">Uncharacterized protein</fullName>
    </submittedName>
</protein>
<reference evidence="1 2" key="1">
    <citation type="submission" date="2018-04" db="EMBL/GenBank/DDBJ databases">
        <title>Genomic Encyclopedia of Archaeal and Bacterial Type Strains, Phase II (KMG-II): from individual species to whole genera.</title>
        <authorList>
            <person name="Goeker M."/>
        </authorList>
    </citation>
    <scope>NUCLEOTIDE SEQUENCE [LARGE SCALE GENOMIC DNA]</scope>
    <source>
        <strain evidence="1 2">DSM 23082</strain>
    </source>
</reference>
<dbReference type="RefSeq" id="WP_146167173.1">
    <property type="nucleotide sequence ID" value="NZ_QBKQ01000001.1"/>
</dbReference>
<dbReference type="EMBL" id="QBKQ01000001">
    <property type="protein sequence ID" value="PTX44657.1"/>
    <property type="molecule type" value="Genomic_DNA"/>
</dbReference>
<organism evidence="1 2">
    <name type="scientific">Christiangramia gaetbulicola</name>
    <dbReference type="NCBI Taxonomy" id="703340"/>
    <lineage>
        <taxon>Bacteria</taxon>
        <taxon>Pseudomonadati</taxon>
        <taxon>Bacteroidota</taxon>
        <taxon>Flavobacteriia</taxon>
        <taxon>Flavobacteriales</taxon>
        <taxon>Flavobacteriaceae</taxon>
        <taxon>Christiangramia</taxon>
    </lineage>
</organism>